<feature type="region of interest" description="Disordered" evidence="1">
    <location>
        <begin position="157"/>
        <end position="197"/>
    </location>
</feature>
<protein>
    <recommendedName>
        <fullName evidence="5">Small secreted protein</fullName>
    </recommendedName>
</protein>
<gene>
    <name evidence="3" type="ORF">MMF94_29530</name>
</gene>
<proteinExistence type="predicted"/>
<accession>A0ABS9TMV3</accession>
<organism evidence="3 4">
    <name type="scientific">Pseudonocardia alaniniphila</name>
    <dbReference type="NCBI Taxonomy" id="75291"/>
    <lineage>
        <taxon>Bacteria</taxon>
        <taxon>Bacillati</taxon>
        <taxon>Actinomycetota</taxon>
        <taxon>Actinomycetes</taxon>
        <taxon>Pseudonocardiales</taxon>
        <taxon>Pseudonocardiaceae</taxon>
        <taxon>Pseudonocardia</taxon>
    </lineage>
</organism>
<dbReference type="Proteomes" id="UP001299970">
    <property type="component" value="Unassembled WGS sequence"/>
</dbReference>
<feature type="signal peptide" evidence="2">
    <location>
        <begin position="1"/>
        <end position="27"/>
    </location>
</feature>
<comment type="caution">
    <text evidence="3">The sequence shown here is derived from an EMBL/GenBank/DDBJ whole genome shotgun (WGS) entry which is preliminary data.</text>
</comment>
<reference evidence="3 4" key="1">
    <citation type="submission" date="2022-03" db="EMBL/GenBank/DDBJ databases">
        <title>Pseudonocardia alaer sp. nov., a novel actinomycete isolated from reed forest soil.</title>
        <authorList>
            <person name="Wang L."/>
        </authorList>
    </citation>
    <scope>NUCLEOTIDE SEQUENCE [LARGE SCALE GENOMIC DNA]</scope>
    <source>
        <strain evidence="3 4">Y-16303</strain>
    </source>
</reference>
<sequence>MSTTPRPVLLLPALAALVVGIAGCTSAVSGTAAPAGQSPATAAGDPVQWVDGVCGALLPFVKTAGTPPQLNTASDPTALAKGISDYLGQGATAADSAINGIAAVGPSPVAGGDDVITRLTQTLTTFRTSFQNAKTQVDAVDTTNPQSLRTELPKAVAPLEQLANMPDPTVDLQTSPELERASSQAPNCQQVERQTGG</sequence>
<evidence type="ECO:0008006" key="5">
    <source>
        <dbReference type="Google" id="ProtNLM"/>
    </source>
</evidence>
<dbReference type="RefSeq" id="WP_241040519.1">
    <property type="nucleotide sequence ID" value="NZ_BAAAJF010000014.1"/>
</dbReference>
<evidence type="ECO:0000313" key="3">
    <source>
        <dbReference type="EMBL" id="MCH6169861.1"/>
    </source>
</evidence>
<dbReference type="PROSITE" id="PS51257">
    <property type="entry name" value="PROKAR_LIPOPROTEIN"/>
    <property type="match status" value="1"/>
</dbReference>
<evidence type="ECO:0000313" key="4">
    <source>
        <dbReference type="Proteomes" id="UP001299970"/>
    </source>
</evidence>
<keyword evidence="2" id="KW-0732">Signal</keyword>
<dbReference type="EMBL" id="JAKXMK010000028">
    <property type="protein sequence ID" value="MCH6169861.1"/>
    <property type="molecule type" value="Genomic_DNA"/>
</dbReference>
<name>A0ABS9TMV3_9PSEU</name>
<evidence type="ECO:0000256" key="2">
    <source>
        <dbReference type="SAM" id="SignalP"/>
    </source>
</evidence>
<feature type="compositionally biased region" description="Polar residues" evidence="1">
    <location>
        <begin position="171"/>
        <end position="197"/>
    </location>
</feature>
<feature type="chain" id="PRO_5045523266" description="Small secreted protein" evidence="2">
    <location>
        <begin position="28"/>
        <end position="197"/>
    </location>
</feature>
<evidence type="ECO:0000256" key="1">
    <source>
        <dbReference type="SAM" id="MobiDB-lite"/>
    </source>
</evidence>
<keyword evidence="4" id="KW-1185">Reference proteome</keyword>